<dbReference type="GO" id="GO:0020037">
    <property type="term" value="F:heme binding"/>
    <property type="evidence" value="ECO:0007669"/>
    <property type="project" value="InterPro"/>
</dbReference>
<dbReference type="AlphaFoldDB" id="A0A1T4NVI6"/>
<dbReference type="Proteomes" id="UP000190834">
    <property type="component" value="Unassembled WGS sequence"/>
</dbReference>
<dbReference type="Gene3D" id="1.20.120.10">
    <property type="entry name" value="Cytochrome c/b562"/>
    <property type="match status" value="1"/>
</dbReference>
<protein>
    <submittedName>
        <fullName evidence="4">Soluble cytochrome b562</fullName>
    </submittedName>
</protein>
<evidence type="ECO:0000313" key="4">
    <source>
        <dbReference type="EMBL" id="SJZ82758.1"/>
    </source>
</evidence>
<dbReference type="GO" id="GO:0005506">
    <property type="term" value="F:iron ion binding"/>
    <property type="evidence" value="ECO:0007669"/>
    <property type="project" value="InterPro"/>
</dbReference>
<sequence>MKKCLLLSAGLLFAAGQGFAADMDMKQIMQQMKLEFKGAAEAQSVEEMQEPITQLSLLVVQAKQTPYPPERAGIYQEGFNKLAVALNKATNELASGEFDAAKLTLKEVDDLRIEYHEKKKPSIFKRLFG</sequence>
<dbReference type="Pfam" id="PF07361">
    <property type="entry name" value="Cytochrom_B562"/>
    <property type="match status" value="1"/>
</dbReference>
<dbReference type="GO" id="GO:0022900">
    <property type="term" value="P:electron transport chain"/>
    <property type="evidence" value="ECO:0007669"/>
    <property type="project" value="InterPro"/>
</dbReference>
<feature type="signal peptide" evidence="3">
    <location>
        <begin position="1"/>
        <end position="20"/>
    </location>
</feature>
<accession>A0A1T4NVI6</accession>
<dbReference type="InterPro" id="IPR010980">
    <property type="entry name" value="Cyt_c/b562"/>
</dbReference>
<reference evidence="5" key="1">
    <citation type="submission" date="2017-02" db="EMBL/GenBank/DDBJ databases">
        <authorList>
            <person name="Varghese N."/>
            <person name="Submissions S."/>
        </authorList>
    </citation>
    <scope>NUCLEOTIDE SEQUENCE [LARGE SCALE GENOMIC DNA]</scope>
    <source>
        <strain evidence="5">DSM 19608</strain>
    </source>
</reference>
<gene>
    <name evidence="4" type="ORF">SAMN02745782_01468</name>
</gene>
<keyword evidence="2 3" id="KW-0732">Signal</keyword>
<evidence type="ECO:0000256" key="1">
    <source>
        <dbReference type="ARBA" id="ARBA00005523"/>
    </source>
</evidence>
<evidence type="ECO:0000256" key="2">
    <source>
        <dbReference type="ARBA" id="ARBA00022729"/>
    </source>
</evidence>
<dbReference type="GO" id="GO:0042597">
    <property type="term" value="C:periplasmic space"/>
    <property type="evidence" value="ECO:0007669"/>
    <property type="project" value="InterPro"/>
</dbReference>
<organism evidence="4 5">
    <name type="scientific">Vibrio cincinnatiensis DSM 19608</name>
    <dbReference type="NCBI Taxonomy" id="1123491"/>
    <lineage>
        <taxon>Bacteria</taxon>
        <taxon>Pseudomonadati</taxon>
        <taxon>Pseudomonadota</taxon>
        <taxon>Gammaproteobacteria</taxon>
        <taxon>Vibrionales</taxon>
        <taxon>Vibrionaceae</taxon>
        <taxon>Vibrio</taxon>
    </lineage>
</organism>
<evidence type="ECO:0000313" key="5">
    <source>
        <dbReference type="Proteomes" id="UP000190834"/>
    </source>
</evidence>
<name>A0A1T4NVI6_VIBCI</name>
<dbReference type="RefSeq" id="WP_078925865.1">
    <property type="nucleotide sequence ID" value="NZ_FUXB01000006.1"/>
</dbReference>
<comment type="similarity">
    <text evidence="1">Belongs to the cytochrome b562 family.</text>
</comment>
<dbReference type="SUPFAM" id="SSF47175">
    <property type="entry name" value="Cytochromes"/>
    <property type="match status" value="1"/>
</dbReference>
<dbReference type="OrthoDB" id="5917034at2"/>
<keyword evidence="5" id="KW-1185">Reference proteome</keyword>
<dbReference type="STRING" id="1123491.SAMN02745782_01468"/>
<evidence type="ECO:0000256" key="3">
    <source>
        <dbReference type="SAM" id="SignalP"/>
    </source>
</evidence>
<proteinExistence type="inferred from homology"/>
<dbReference type="InterPro" id="IPR009155">
    <property type="entry name" value="Cyt_b562"/>
</dbReference>
<dbReference type="GO" id="GO:0009055">
    <property type="term" value="F:electron transfer activity"/>
    <property type="evidence" value="ECO:0007669"/>
    <property type="project" value="InterPro"/>
</dbReference>
<feature type="chain" id="PRO_5013182400" evidence="3">
    <location>
        <begin position="21"/>
        <end position="129"/>
    </location>
</feature>
<dbReference type="EMBL" id="FUXB01000006">
    <property type="protein sequence ID" value="SJZ82758.1"/>
    <property type="molecule type" value="Genomic_DNA"/>
</dbReference>
<dbReference type="GeneID" id="70581714"/>